<evidence type="ECO:0000313" key="2">
    <source>
        <dbReference type="Proteomes" id="UP000283522"/>
    </source>
</evidence>
<dbReference type="Proteomes" id="UP000283522">
    <property type="component" value="Unassembled WGS sequence"/>
</dbReference>
<organism evidence="1 2">
    <name type="scientific">Algoriphagus lacus</name>
    <dbReference type="NCBI Taxonomy" id="2056311"/>
    <lineage>
        <taxon>Bacteria</taxon>
        <taxon>Pseudomonadati</taxon>
        <taxon>Bacteroidota</taxon>
        <taxon>Cytophagia</taxon>
        <taxon>Cytophagales</taxon>
        <taxon>Cyclobacteriaceae</taxon>
        <taxon>Algoriphagus</taxon>
    </lineage>
</organism>
<keyword evidence="2" id="KW-1185">Reference proteome</keyword>
<gene>
    <name evidence="1" type="ORF">D0X99_03060</name>
</gene>
<name>A0A418PWW7_9BACT</name>
<protein>
    <submittedName>
        <fullName evidence="1">Uncharacterized protein</fullName>
    </submittedName>
</protein>
<sequence length="71" mass="8802">MQTKARNTLNGFFLLFRNKRFLDYPLQRYRKLDGLVLRIRFKKIISVKFSMERIKFHRRFAHPIITYPEIL</sequence>
<dbReference type="AlphaFoldDB" id="A0A418PWW7"/>
<accession>A0A418PWW7</accession>
<reference evidence="1 2" key="1">
    <citation type="submission" date="2018-09" db="EMBL/GenBank/DDBJ databases">
        <authorList>
            <person name="Wang X."/>
            <person name="Du Z."/>
        </authorList>
    </citation>
    <scope>NUCLEOTIDE SEQUENCE [LARGE SCALE GENOMIC DNA]</scope>
    <source>
        <strain evidence="1 2">N3</strain>
    </source>
</reference>
<dbReference type="EMBL" id="QXML01000001">
    <property type="protein sequence ID" value="RIW18677.1"/>
    <property type="molecule type" value="Genomic_DNA"/>
</dbReference>
<evidence type="ECO:0000313" key="1">
    <source>
        <dbReference type="EMBL" id="RIW18677.1"/>
    </source>
</evidence>
<comment type="caution">
    <text evidence="1">The sequence shown here is derived from an EMBL/GenBank/DDBJ whole genome shotgun (WGS) entry which is preliminary data.</text>
</comment>
<proteinExistence type="predicted"/>